<evidence type="ECO:0000313" key="3">
    <source>
        <dbReference type="Proteomes" id="UP000054549"/>
    </source>
</evidence>
<evidence type="ECO:0000313" key="2">
    <source>
        <dbReference type="EMBL" id="KIL65702.1"/>
    </source>
</evidence>
<dbReference type="OrthoDB" id="2989516at2759"/>
<dbReference type="AlphaFoldDB" id="A0A0C2WVA8"/>
<dbReference type="EMBL" id="KN818240">
    <property type="protein sequence ID" value="KIL65702.1"/>
    <property type="molecule type" value="Genomic_DNA"/>
</dbReference>
<reference evidence="2 3" key="1">
    <citation type="submission" date="2014-04" db="EMBL/GenBank/DDBJ databases">
        <title>Evolutionary Origins and Diversification of the Mycorrhizal Mutualists.</title>
        <authorList>
            <consortium name="DOE Joint Genome Institute"/>
            <consortium name="Mycorrhizal Genomics Consortium"/>
            <person name="Kohler A."/>
            <person name="Kuo A."/>
            <person name="Nagy L.G."/>
            <person name="Floudas D."/>
            <person name="Copeland A."/>
            <person name="Barry K.W."/>
            <person name="Cichocki N."/>
            <person name="Veneault-Fourrey C."/>
            <person name="LaButti K."/>
            <person name="Lindquist E.A."/>
            <person name="Lipzen A."/>
            <person name="Lundell T."/>
            <person name="Morin E."/>
            <person name="Murat C."/>
            <person name="Riley R."/>
            <person name="Ohm R."/>
            <person name="Sun H."/>
            <person name="Tunlid A."/>
            <person name="Henrissat B."/>
            <person name="Grigoriev I.V."/>
            <person name="Hibbett D.S."/>
            <person name="Martin F."/>
        </authorList>
    </citation>
    <scope>NUCLEOTIDE SEQUENCE [LARGE SCALE GENOMIC DNA]</scope>
    <source>
        <strain evidence="2 3">Koide BX008</strain>
    </source>
</reference>
<feature type="compositionally biased region" description="Polar residues" evidence="1">
    <location>
        <begin position="133"/>
        <end position="144"/>
    </location>
</feature>
<feature type="compositionally biased region" description="Polar residues" evidence="1">
    <location>
        <begin position="242"/>
        <end position="267"/>
    </location>
</feature>
<dbReference type="STRING" id="946122.A0A0C2WVA8"/>
<feature type="region of interest" description="Disordered" evidence="1">
    <location>
        <begin position="48"/>
        <end position="69"/>
    </location>
</feature>
<dbReference type="HOGENOM" id="CLU_681475_0_0_1"/>
<proteinExistence type="predicted"/>
<protein>
    <submittedName>
        <fullName evidence="2">Uncharacterized protein</fullName>
    </submittedName>
</protein>
<name>A0A0C2WVA8_AMAMK</name>
<accession>A0A0C2WVA8</accession>
<gene>
    <name evidence="2" type="ORF">M378DRAFT_161681</name>
</gene>
<feature type="compositionally biased region" description="Basic and acidic residues" evidence="1">
    <location>
        <begin position="114"/>
        <end position="125"/>
    </location>
</feature>
<dbReference type="InParanoid" id="A0A0C2WVA8"/>
<organism evidence="2 3">
    <name type="scientific">Amanita muscaria (strain Koide BX008)</name>
    <dbReference type="NCBI Taxonomy" id="946122"/>
    <lineage>
        <taxon>Eukaryota</taxon>
        <taxon>Fungi</taxon>
        <taxon>Dikarya</taxon>
        <taxon>Basidiomycota</taxon>
        <taxon>Agaricomycotina</taxon>
        <taxon>Agaricomycetes</taxon>
        <taxon>Agaricomycetidae</taxon>
        <taxon>Agaricales</taxon>
        <taxon>Pluteineae</taxon>
        <taxon>Amanitaceae</taxon>
        <taxon>Amanita</taxon>
    </lineage>
</organism>
<keyword evidence="3" id="KW-1185">Reference proteome</keyword>
<evidence type="ECO:0000256" key="1">
    <source>
        <dbReference type="SAM" id="MobiDB-lite"/>
    </source>
</evidence>
<feature type="region of interest" description="Disordered" evidence="1">
    <location>
        <begin position="230"/>
        <end position="295"/>
    </location>
</feature>
<dbReference type="Proteomes" id="UP000054549">
    <property type="component" value="Unassembled WGS sequence"/>
</dbReference>
<feature type="region of interest" description="Disordered" evidence="1">
    <location>
        <begin position="88"/>
        <end position="175"/>
    </location>
</feature>
<sequence length="404" mass="45048">MQQNETGETTPLGAPYPVLIRGHSLRKTRQPQGSTTQLNESFDAITLDSTARGGSGSARADPQAPGRYWDAERRESSLLDEDFDLMTSSAGLTTERGSIYDSPPRSRKSLGKARQQETDYKRPLLDRVPQIDTGFNPNGNSQMPDESRQALKVHQSSPDHSNKLHTRRRSGPRFEVVKSQVVEDGPERTVTVSLWREQVTKPIGPNGETMSVHYYSADDVLPDGHYRSSSVIYETGDKPTRHGTSPQEKTTSELSYRQRSPQPSANRSDIYYDRSPPHASTPIRAQPTTTMPTTPTYTYHVPHISPRSHVSQSSQDISHAADMSISTVKSQSTIELEKVLDSCEPSLIHVAPILACLGITREQHLKAIGRLSEETRDREVKEEALRLGMTVMEWAILLDKLHSL</sequence>